<comment type="caution">
    <text evidence="1">The sequence shown here is derived from an EMBL/GenBank/DDBJ whole genome shotgun (WGS) entry which is preliminary data.</text>
</comment>
<accession>X1F1L3</accession>
<sequence>MNIEKMFDFTAKFLSTRGMLIESENHNLSLEAGTVGTWILVFTLTA</sequence>
<dbReference type="EMBL" id="BART01041113">
    <property type="protein sequence ID" value="GAH23279.1"/>
    <property type="molecule type" value="Genomic_DNA"/>
</dbReference>
<evidence type="ECO:0000313" key="1">
    <source>
        <dbReference type="EMBL" id="GAH23279.1"/>
    </source>
</evidence>
<organism evidence="1">
    <name type="scientific">marine sediment metagenome</name>
    <dbReference type="NCBI Taxonomy" id="412755"/>
    <lineage>
        <taxon>unclassified sequences</taxon>
        <taxon>metagenomes</taxon>
        <taxon>ecological metagenomes</taxon>
    </lineage>
</organism>
<gene>
    <name evidence="1" type="ORF">S01H4_66404</name>
</gene>
<name>X1F1L3_9ZZZZ</name>
<feature type="non-terminal residue" evidence="1">
    <location>
        <position position="46"/>
    </location>
</feature>
<protein>
    <submittedName>
        <fullName evidence="1">Uncharacterized protein</fullName>
    </submittedName>
</protein>
<reference evidence="1" key="1">
    <citation type="journal article" date="2014" name="Front. Microbiol.">
        <title>High frequency of phylogenetically diverse reductive dehalogenase-homologous genes in deep subseafloor sedimentary metagenomes.</title>
        <authorList>
            <person name="Kawai M."/>
            <person name="Futagami T."/>
            <person name="Toyoda A."/>
            <person name="Takaki Y."/>
            <person name="Nishi S."/>
            <person name="Hori S."/>
            <person name="Arai W."/>
            <person name="Tsubouchi T."/>
            <person name="Morono Y."/>
            <person name="Uchiyama I."/>
            <person name="Ito T."/>
            <person name="Fujiyama A."/>
            <person name="Inagaki F."/>
            <person name="Takami H."/>
        </authorList>
    </citation>
    <scope>NUCLEOTIDE SEQUENCE</scope>
    <source>
        <strain evidence="1">Expedition CK06-06</strain>
    </source>
</reference>
<dbReference type="AlphaFoldDB" id="X1F1L3"/>
<proteinExistence type="predicted"/>